<dbReference type="EMBL" id="JAPZVP010000002">
    <property type="protein sequence ID" value="MDA1358657.1"/>
    <property type="molecule type" value="Genomic_DNA"/>
</dbReference>
<evidence type="ECO:0000256" key="1">
    <source>
        <dbReference type="SAM" id="MobiDB-lite"/>
    </source>
</evidence>
<organism evidence="2 3">
    <name type="scientific">Glycomyces luteolus</name>
    <dbReference type="NCBI Taxonomy" id="2670330"/>
    <lineage>
        <taxon>Bacteria</taxon>
        <taxon>Bacillati</taxon>
        <taxon>Actinomycetota</taxon>
        <taxon>Actinomycetes</taxon>
        <taxon>Glycomycetales</taxon>
        <taxon>Glycomycetaceae</taxon>
        <taxon>Glycomyces</taxon>
    </lineage>
</organism>
<proteinExistence type="predicted"/>
<reference evidence="2" key="1">
    <citation type="submission" date="2022-12" db="EMBL/GenBank/DDBJ databases">
        <title>Gycomyces niveus sp.nov.,a novel actinomycete isolated from soil in Shouguan.</title>
        <authorList>
            <person name="Yang X."/>
        </authorList>
    </citation>
    <scope>NUCLEOTIDE SEQUENCE</scope>
    <source>
        <strain evidence="2">NEAU-A15</strain>
    </source>
</reference>
<evidence type="ECO:0000313" key="3">
    <source>
        <dbReference type="Proteomes" id="UP001146067"/>
    </source>
</evidence>
<dbReference type="RefSeq" id="WP_270108464.1">
    <property type="nucleotide sequence ID" value="NZ_JAPZVP010000002.1"/>
</dbReference>
<gene>
    <name evidence="2" type="ORF">O1R50_03430</name>
</gene>
<accession>A0A9X3P5F8</accession>
<keyword evidence="3" id="KW-1185">Reference proteome</keyword>
<sequence length="259" mass="27941">MADNVVKDFQDGHEDDLSEADGWASELGYEEDQYPGAIVQWFAVMDTNVLTERAKTIEQLGASGTPFTHVFGASSPYEDLLSSWTTGDATAFSTYVGDGASSGLRKYLAELQTTAAAHAAATKDYCSSIDSLLTGVRAACDDHLGDFKEELGWLGLKAFFAITDPAETLEYFLEAVVRAADEFEGHVTSLGQYSDMMGPDWVPTVGDTAYTGDSRGPDNDDDVDWEDHQFAATDPYSLTGESARSEDEIPGGENYEGGN</sequence>
<evidence type="ECO:0000313" key="2">
    <source>
        <dbReference type="EMBL" id="MDA1358657.1"/>
    </source>
</evidence>
<protein>
    <submittedName>
        <fullName evidence="2">Uncharacterized protein</fullName>
    </submittedName>
</protein>
<dbReference type="AlphaFoldDB" id="A0A9X3P5F8"/>
<feature type="region of interest" description="Disordered" evidence="1">
    <location>
        <begin position="204"/>
        <end position="259"/>
    </location>
</feature>
<comment type="caution">
    <text evidence="2">The sequence shown here is derived from an EMBL/GenBank/DDBJ whole genome shotgun (WGS) entry which is preliminary data.</text>
</comment>
<dbReference type="Proteomes" id="UP001146067">
    <property type="component" value="Unassembled WGS sequence"/>
</dbReference>
<name>A0A9X3P5F8_9ACTN</name>